<evidence type="ECO:0000313" key="2">
    <source>
        <dbReference type="WBParaSite" id="PEQ_0000532701-mRNA-1"/>
    </source>
</evidence>
<accession>A0A914RKL3</accession>
<keyword evidence="1" id="KW-1185">Reference proteome</keyword>
<proteinExistence type="predicted"/>
<protein>
    <submittedName>
        <fullName evidence="2">Uncharacterized protein</fullName>
    </submittedName>
</protein>
<evidence type="ECO:0000313" key="1">
    <source>
        <dbReference type="Proteomes" id="UP000887564"/>
    </source>
</evidence>
<dbReference type="Proteomes" id="UP000887564">
    <property type="component" value="Unplaced"/>
</dbReference>
<name>A0A914RKL3_PAREQ</name>
<sequence>MRSSGILEQVLRQLDSKFIGFDAHIQKLTGILDSFARTNEGGSALTVMKYAKDMEVVFIDGLLHTSDASAVGIVDELELQLKRPYIVVVLNLEQFLVRATQVLLYKVLDATRTQPLELGIYVAQLCSRRSAMQMSLKNAYASSALPSDSHVSFE</sequence>
<reference evidence="2" key="1">
    <citation type="submission" date="2022-11" db="UniProtKB">
        <authorList>
            <consortium name="WormBaseParasite"/>
        </authorList>
    </citation>
    <scope>IDENTIFICATION</scope>
</reference>
<dbReference type="WBParaSite" id="PEQ_0000532701-mRNA-1">
    <property type="protein sequence ID" value="PEQ_0000532701-mRNA-1"/>
    <property type="gene ID" value="PEQ_0000532701"/>
</dbReference>
<dbReference type="AlphaFoldDB" id="A0A914RKL3"/>
<organism evidence="1 2">
    <name type="scientific">Parascaris equorum</name>
    <name type="common">Equine roundworm</name>
    <dbReference type="NCBI Taxonomy" id="6256"/>
    <lineage>
        <taxon>Eukaryota</taxon>
        <taxon>Metazoa</taxon>
        <taxon>Ecdysozoa</taxon>
        <taxon>Nematoda</taxon>
        <taxon>Chromadorea</taxon>
        <taxon>Rhabditida</taxon>
        <taxon>Spirurina</taxon>
        <taxon>Ascaridomorpha</taxon>
        <taxon>Ascaridoidea</taxon>
        <taxon>Ascarididae</taxon>
        <taxon>Parascaris</taxon>
    </lineage>
</organism>